<evidence type="ECO:0000256" key="8">
    <source>
        <dbReference type="ARBA" id="ARBA00023277"/>
    </source>
</evidence>
<dbReference type="Gene3D" id="3.20.20.70">
    <property type="entry name" value="Aldolase class I"/>
    <property type="match status" value="1"/>
</dbReference>
<comment type="caution">
    <text evidence="9">The sequence shown here is derived from an EMBL/GenBank/DDBJ whole genome shotgun (WGS) entry which is preliminary data.</text>
</comment>
<evidence type="ECO:0000256" key="6">
    <source>
        <dbReference type="ARBA" id="ARBA00023239"/>
    </source>
</evidence>
<dbReference type="PANTHER" id="PTHR30246">
    <property type="entry name" value="2-KETO-3-DEOXY-6-PHOSPHOGLUCONATE ALDOLASE"/>
    <property type="match status" value="1"/>
</dbReference>
<dbReference type="NCBIfam" id="NF004325">
    <property type="entry name" value="PRK05718.1"/>
    <property type="match status" value="1"/>
</dbReference>
<name>A0AAJ1MLV6_9SPIO</name>
<dbReference type="AlphaFoldDB" id="A0AAJ1MLV6"/>
<sequence>MSDIFETIGRIKLVPVVKIENAKDAPALGNALSEGGLPIAEVTFRTAAAEEAIKLMKAECKDMLIGAGTVLTVENAQKAIDAGASFIVSPGFNPEVVDFCIAQGMPVTPGVTNPTQVEMGLSRGLKVLKFFPAEAAGGLKMLKSMGAVYDCMYMPTGGINASNLKEYLAYDKILACGGSWMVKADLISSGNFAEITRLTKEAMELTK</sequence>
<evidence type="ECO:0000256" key="3">
    <source>
        <dbReference type="ARBA" id="ARBA00006906"/>
    </source>
</evidence>
<evidence type="ECO:0000256" key="4">
    <source>
        <dbReference type="ARBA" id="ARBA00011233"/>
    </source>
</evidence>
<evidence type="ECO:0000256" key="7">
    <source>
        <dbReference type="ARBA" id="ARBA00023270"/>
    </source>
</evidence>
<comment type="subunit">
    <text evidence="4">Homotrimer.</text>
</comment>
<dbReference type="Proteomes" id="UP001221217">
    <property type="component" value="Unassembled WGS sequence"/>
</dbReference>
<evidence type="ECO:0000256" key="5">
    <source>
        <dbReference type="ARBA" id="ARBA00013063"/>
    </source>
</evidence>
<dbReference type="SUPFAM" id="SSF51569">
    <property type="entry name" value="Aldolase"/>
    <property type="match status" value="1"/>
</dbReference>
<gene>
    <name evidence="9" type="primary">eda</name>
    <name evidence="9" type="ORF">PQJ61_16255</name>
</gene>
<proteinExistence type="inferred from homology"/>
<dbReference type="InterPro" id="IPR031337">
    <property type="entry name" value="KDPG/KHG_AS_1"/>
</dbReference>
<comment type="pathway">
    <text evidence="2">Carbohydrate acid metabolism; 2-dehydro-3-deoxy-D-gluconate degradation; D-glyceraldehyde 3-phosphate and pyruvate from 2-dehydro-3-deoxy-D-gluconate: step 2/2.</text>
</comment>
<dbReference type="Pfam" id="PF01081">
    <property type="entry name" value="Aldolase"/>
    <property type="match status" value="1"/>
</dbReference>
<dbReference type="PANTHER" id="PTHR30246:SF1">
    <property type="entry name" value="2-DEHYDRO-3-DEOXY-6-PHOSPHOGALACTONATE ALDOLASE-RELATED"/>
    <property type="match status" value="1"/>
</dbReference>
<dbReference type="PROSITE" id="PS00160">
    <property type="entry name" value="ALDOLASE_KDPG_KHG_2"/>
    <property type="match status" value="1"/>
</dbReference>
<reference evidence="9 10" key="1">
    <citation type="submission" date="2022-12" db="EMBL/GenBank/DDBJ databases">
        <title>Metagenome assembled genome from gulf of manar.</title>
        <authorList>
            <person name="Kohli P."/>
            <person name="Pk S."/>
            <person name="Venkata Ramana C."/>
            <person name="Sasikala C."/>
        </authorList>
    </citation>
    <scope>NUCLEOTIDE SEQUENCE [LARGE SCALE GENOMIC DNA]</scope>
    <source>
        <strain evidence="9">JB008</strain>
    </source>
</reference>
<accession>A0AAJ1MLV6</accession>
<dbReference type="InterPro" id="IPR013785">
    <property type="entry name" value="Aldolase_TIM"/>
</dbReference>
<dbReference type="InterPro" id="IPR031338">
    <property type="entry name" value="KDPG/KHG_AS_2"/>
</dbReference>
<evidence type="ECO:0000256" key="2">
    <source>
        <dbReference type="ARBA" id="ARBA00004736"/>
    </source>
</evidence>
<dbReference type="PROSITE" id="PS00159">
    <property type="entry name" value="ALDOLASE_KDPG_KHG_1"/>
    <property type="match status" value="1"/>
</dbReference>
<keyword evidence="8" id="KW-0119">Carbohydrate metabolism</keyword>
<organism evidence="9 10">
    <name type="scientific">Candidatus Thalassospirochaeta sargassi</name>
    <dbReference type="NCBI Taxonomy" id="3119039"/>
    <lineage>
        <taxon>Bacteria</taxon>
        <taxon>Pseudomonadati</taxon>
        <taxon>Spirochaetota</taxon>
        <taxon>Spirochaetia</taxon>
        <taxon>Spirochaetales</taxon>
        <taxon>Spirochaetaceae</taxon>
        <taxon>Candidatus Thalassospirochaeta</taxon>
    </lineage>
</organism>
<protein>
    <recommendedName>
        <fullName evidence="5">2-dehydro-3-deoxy-phosphogluconate aldolase</fullName>
        <ecNumber evidence="5">4.1.2.14</ecNumber>
    </recommendedName>
</protein>
<dbReference type="GO" id="GO:0008675">
    <property type="term" value="F:2-dehydro-3-deoxy-phosphogluconate aldolase activity"/>
    <property type="evidence" value="ECO:0007669"/>
    <property type="project" value="UniProtKB-EC"/>
</dbReference>
<dbReference type="CDD" id="cd00452">
    <property type="entry name" value="KDPG_aldolase"/>
    <property type="match status" value="1"/>
</dbReference>
<evidence type="ECO:0000313" key="9">
    <source>
        <dbReference type="EMBL" id="MDC7228316.1"/>
    </source>
</evidence>
<evidence type="ECO:0000256" key="1">
    <source>
        <dbReference type="ARBA" id="ARBA00000654"/>
    </source>
</evidence>
<keyword evidence="6 9" id="KW-0456">Lyase</keyword>
<comment type="catalytic activity">
    <reaction evidence="1">
        <text>2-dehydro-3-deoxy-6-phospho-D-gluconate = D-glyceraldehyde 3-phosphate + pyruvate</text>
        <dbReference type="Rhea" id="RHEA:17089"/>
        <dbReference type="ChEBI" id="CHEBI:15361"/>
        <dbReference type="ChEBI" id="CHEBI:57569"/>
        <dbReference type="ChEBI" id="CHEBI:59776"/>
        <dbReference type="EC" id="4.1.2.14"/>
    </reaction>
</comment>
<dbReference type="EMBL" id="JAQQAL010000044">
    <property type="protein sequence ID" value="MDC7228316.1"/>
    <property type="molecule type" value="Genomic_DNA"/>
</dbReference>
<dbReference type="InterPro" id="IPR000887">
    <property type="entry name" value="Aldlse_KDPG_KHG"/>
</dbReference>
<evidence type="ECO:0000313" key="10">
    <source>
        <dbReference type="Proteomes" id="UP001221217"/>
    </source>
</evidence>
<comment type="similarity">
    <text evidence="3">Belongs to the KHG/KDPG aldolase family.</text>
</comment>
<dbReference type="EC" id="4.1.2.14" evidence="5"/>
<keyword evidence="7" id="KW-0704">Schiff base</keyword>
<dbReference type="NCBIfam" id="TIGR01182">
    <property type="entry name" value="eda"/>
    <property type="match status" value="1"/>
</dbReference>